<reference evidence="1 2" key="1">
    <citation type="submission" date="2023-08" db="EMBL/GenBank/DDBJ databases">
        <title>A Necator americanus chromosomal reference genome.</title>
        <authorList>
            <person name="Ilik V."/>
            <person name="Petrzelkova K.J."/>
            <person name="Pardy F."/>
            <person name="Fuh T."/>
            <person name="Niatou-Singa F.S."/>
            <person name="Gouil Q."/>
            <person name="Baker L."/>
            <person name="Ritchie M.E."/>
            <person name="Jex A.R."/>
            <person name="Gazzola D."/>
            <person name="Li H."/>
            <person name="Toshio Fujiwara R."/>
            <person name="Zhan B."/>
            <person name="Aroian R.V."/>
            <person name="Pafco B."/>
            <person name="Schwarz E.M."/>
        </authorList>
    </citation>
    <scope>NUCLEOTIDE SEQUENCE [LARGE SCALE GENOMIC DNA]</scope>
    <source>
        <strain evidence="1 2">Aroian</strain>
        <tissue evidence="1">Whole animal</tissue>
    </source>
</reference>
<evidence type="ECO:0000313" key="2">
    <source>
        <dbReference type="Proteomes" id="UP001303046"/>
    </source>
</evidence>
<dbReference type="EMBL" id="JAVFWL010000006">
    <property type="protein sequence ID" value="KAK6761158.1"/>
    <property type="molecule type" value="Genomic_DNA"/>
</dbReference>
<evidence type="ECO:0000313" key="1">
    <source>
        <dbReference type="EMBL" id="KAK6761158.1"/>
    </source>
</evidence>
<comment type="caution">
    <text evidence="1">The sequence shown here is derived from an EMBL/GenBank/DDBJ whole genome shotgun (WGS) entry which is preliminary data.</text>
</comment>
<organism evidence="1 2">
    <name type="scientific">Necator americanus</name>
    <name type="common">Human hookworm</name>
    <dbReference type="NCBI Taxonomy" id="51031"/>
    <lineage>
        <taxon>Eukaryota</taxon>
        <taxon>Metazoa</taxon>
        <taxon>Ecdysozoa</taxon>
        <taxon>Nematoda</taxon>
        <taxon>Chromadorea</taxon>
        <taxon>Rhabditida</taxon>
        <taxon>Rhabditina</taxon>
        <taxon>Rhabditomorpha</taxon>
        <taxon>Strongyloidea</taxon>
        <taxon>Ancylostomatidae</taxon>
        <taxon>Bunostominae</taxon>
        <taxon>Necator</taxon>
    </lineage>
</organism>
<protein>
    <submittedName>
        <fullName evidence="1">Uncharacterized protein</fullName>
    </submittedName>
</protein>
<accession>A0ABR1EEY3</accession>
<gene>
    <name evidence="1" type="primary">Necator_chrX.g22447</name>
    <name evidence="1" type="ORF">RB195_022284</name>
</gene>
<keyword evidence="2" id="KW-1185">Reference proteome</keyword>
<sequence>MRKQEPLADSGTQSGQMEELLALVLSVRRSTGVKVIKEQFGSTSPGCAFVRLRALRGRKLWIISAVHLRKPLRTPSMMNPMR</sequence>
<dbReference type="Proteomes" id="UP001303046">
    <property type="component" value="Unassembled WGS sequence"/>
</dbReference>
<proteinExistence type="predicted"/>
<name>A0ABR1EEY3_NECAM</name>